<name>A0A2Z4Y6B6_SUMC1</name>
<proteinExistence type="predicted"/>
<evidence type="ECO:0000313" key="1">
    <source>
        <dbReference type="EMBL" id="AXA36526.1"/>
    </source>
</evidence>
<gene>
    <name evidence="1" type="ORF">BRCON_1749</name>
</gene>
<reference evidence="1 2" key="1">
    <citation type="submission" date="2018-05" db="EMBL/GenBank/DDBJ databases">
        <title>A metagenomic window into the 2 km-deep terrestrial subsurface aquifer revealed taxonomically and functionally diverse microbial community comprising novel uncultured bacterial lineages.</title>
        <authorList>
            <person name="Kadnikov V.V."/>
            <person name="Mardanov A.V."/>
            <person name="Beletsky A.V."/>
            <person name="Banks D."/>
            <person name="Pimenov N.V."/>
            <person name="Frank Y.A."/>
            <person name="Karnachuk O.V."/>
            <person name="Ravin N.V."/>
        </authorList>
    </citation>
    <scope>NUCLEOTIDE SEQUENCE [LARGE SCALE GENOMIC DNA]</scope>
    <source>
        <strain evidence="1">BY</strain>
    </source>
</reference>
<dbReference type="EMBL" id="CP030759">
    <property type="protein sequence ID" value="AXA36526.1"/>
    <property type="molecule type" value="Genomic_DNA"/>
</dbReference>
<dbReference type="KEGG" id="schv:BRCON_1749"/>
<dbReference type="AlphaFoldDB" id="A0A2Z4Y6B6"/>
<evidence type="ECO:0000313" key="2">
    <source>
        <dbReference type="Proteomes" id="UP000262583"/>
    </source>
</evidence>
<dbReference type="Proteomes" id="UP000262583">
    <property type="component" value="Chromosome"/>
</dbReference>
<organism evidence="1 2">
    <name type="scientific">Sumerlaea chitinivorans</name>
    <dbReference type="NCBI Taxonomy" id="2250252"/>
    <lineage>
        <taxon>Bacteria</taxon>
        <taxon>Candidatus Sumerlaeota</taxon>
        <taxon>Candidatus Sumerlaeia</taxon>
        <taxon>Candidatus Sumerlaeales</taxon>
        <taxon>Candidatus Sumerlaeaceae</taxon>
        <taxon>Candidatus Sumerlaea</taxon>
    </lineage>
</organism>
<protein>
    <submittedName>
        <fullName evidence="1">Uncharacterized protein</fullName>
    </submittedName>
</protein>
<sequence>MHFFVDARSHYYIGMELNAGSGFCQSYGTAEMMMNDVESSCVS</sequence>
<accession>A0A2Z4Y6B6</accession>